<evidence type="ECO:0000313" key="2">
    <source>
        <dbReference type="Proteomes" id="UP001341840"/>
    </source>
</evidence>
<name>A0ABU6Z850_9FABA</name>
<proteinExistence type="predicted"/>
<dbReference type="EMBL" id="JASCZI010271980">
    <property type="protein sequence ID" value="MED6218755.1"/>
    <property type="molecule type" value="Genomic_DNA"/>
</dbReference>
<dbReference type="Proteomes" id="UP001341840">
    <property type="component" value="Unassembled WGS sequence"/>
</dbReference>
<reference evidence="1 2" key="1">
    <citation type="journal article" date="2023" name="Plants (Basel)">
        <title>Bridging the Gap: Combining Genomics and Transcriptomics Approaches to Understand Stylosanthes scabra, an Orphan Legume from the Brazilian Caatinga.</title>
        <authorList>
            <person name="Ferreira-Neto J.R.C."/>
            <person name="da Silva M.D."/>
            <person name="Binneck E."/>
            <person name="de Melo N.F."/>
            <person name="da Silva R.H."/>
            <person name="de Melo A.L.T.M."/>
            <person name="Pandolfi V."/>
            <person name="Bustamante F.O."/>
            <person name="Brasileiro-Vidal A.C."/>
            <person name="Benko-Iseppon A.M."/>
        </authorList>
    </citation>
    <scope>NUCLEOTIDE SEQUENCE [LARGE SCALE GENOMIC DNA]</scope>
    <source>
        <tissue evidence="1">Leaves</tissue>
    </source>
</reference>
<organism evidence="1 2">
    <name type="scientific">Stylosanthes scabra</name>
    <dbReference type="NCBI Taxonomy" id="79078"/>
    <lineage>
        <taxon>Eukaryota</taxon>
        <taxon>Viridiplantae</taxon>
        <taxon>Streptophyta</taxon>
        <taxon>Embryophyta</taxon>
        <taxon>Tracheophyta</taxon>
        <taxon>Spermatophyta</taxon>
        <taxon>Magnoliopsida</taxon>
        <taxon>eudicotyledons</taxon>
        <taxon>Gunneridae</taxon>
        <taxon>Pentapetalae</taxon>
        <taxon>rosids</taxon>
        <taxon>fabids</taxon>
        <taxon>Fabales</taxon>
        <taxon>Fabaceae</taxon>
        <taxon>Papilionoideae</taxon>
        <taxon>50 kb inversion clade</taxon>
        <taxon>dalbergioids sensu lato</taxon>
        <taxon>Dalbergieae</taxon>
        <taxon>Pterocarpus clade</taxon>
        <taxon>Stylosanthes</taxon>
    </lineage>
</organism>
<accession>A0ABU6Z850</accession>
<evidence type="ECO:0000313" key="1">
    <source>
        <dbReference type="EMBL" id="MED6218755.1"/>
    </source>
</evidence>
<keyword evidence="2" id="KW-1185">Reference proteome</keyword>
<gene>
    <name evidence="1" type="ORF">PIB30_029465</name>
</gene>
<sequence>MSTIGGSSVEISKINTPNKYSIEDDFMKHNKYGSIKTSSEVQHGAKLDNYPDKLLEFLGKSCIFKVLVKLQNINYFQPCVIMVSKISKDEALIGSFSSEHQIDMVSKLNLKPMNNILNFTVLMNA</sequence>
<comment type="caution">
    <text evidence="1">The sequence shown here is derived from an EMBL/GenBank/DDBJ whole genome shotgun (WGS) entry which is preliminary data.</text>
</comment>
<protein>
    <submittedName>
        <fullName evidence="1">Uncharacterized protein</fullName>
    </submittedName>
</protein>